<dbReference type="AlphaFoldDB" id="A0A194Q177"/>
<protein>
    <submittedName>
        <fullName evidence="1">Uncharacterized protein</fullName>
    </submittedName>
</protein>
<dbReference type="Proteomes" id="UP000053268">
    <property type="component" value="Unassembled WGS sequence"/>
</dbReference>
<accession>A0A194Q177</accession>
<gene>
    <name evidence="1" type="ORF">RR46_05521</name>
</gene>
<evidence type="ECO:0000313" key="2">
    <source>
        <dbReference type="Proteomes" id="UP000053268"/>
    </source>
</evidence>
<sequence>MLSFHRVAGLSRRVTMWRLKKLAAQMGSAVNDQLYLPTSNPDVAKNVNSQLSLHSKVVENPPAALKEVAQFHSVTDIFTSPEWRSLQFV</sequence>
<name>A0A194Q177_PAPXU</name>
<proteinExistence type="predicted"/>
<evidence type="ECO:0000313" key="1">
    <source>
        <dbReference type="EMBL" id="KPI99337.1"/>
    </source>
</evidence>
<reference evidence="1 2" key="1">
    <citation type="journal article" date="2015" name="Nat. Commun.">
        <title>Outbred genome sequencing and CRISPR/Cas9 gene editing in butterflies.</title>
        <authorList>
            <person name="Li X."/>
            <person name="Fan D."/>
            <person name="Zhang W."/>
            <person name="Liu G."/>
            <person name="Zhang L."/>
            <person name="Zhao L."/>
            <person name="Fang X."/>
            <person name="Chen L."/>
            <person name="Dong Y."/>
            <person name="Chen Y."/>
            <person name="Ding Y."/>
            <person name="Zhao R."/>
            <person name="Feng M."/>
            <person name="Zhu Y."/>
            <person name="Feng Y."/>
            <person name="Jiang X."/>
            <person name="Zhu D."/>
            <person name="Xiang H."/>
            <person name="Feng X."/>
            <person name="Li S."/>
            <person name="Wang J."/>
            <person name="Zhang G."/>
            <person name="Kronforst M.R."/>
            <person name="Wang W."/>
        </authorList>
    </citation>
    <scope>NUCLEOTIDE SEQUENCE [LARGE SCALE GENOMIC DNA]</scope>
    <source>
        <strain evidence="1">Ya'a_city_454_Px</strain>
        <tissue evidence="1">Whole body</tissue>
    </source>
</reference>
<dbReference type="EMBL" id="KQ459580">
    <property type="protein sequence ID" value="KPI99337.1"/>
    <property type="molecule type" value="Genomic_DNA"/>
</dbReference>
<keyword evidence="2" id="KW-1185">Reference proteome</keyword>
<organism evidence="1 2">
    <name type="scientific">Papilio xuthus</name>
    <name type="common">Asian swallowtail butterfly</name>
    <dbReference type="NCBI Taxonomy" id="66420"/>
    <lineage>
        <taxon>Eukaryota</taxon>
        <taxon>Metazoa</taxon>
        <taxon>Ecdysozoa</taxon>
        <taxon>Arthropoda</taxon>
        <taxon>Hexapoda</taxon>
        <taxon>Insecta</taxon>
        <taxon>Pterygota</taxon>
        <taxon>Neoptera</taxon>
        <taxon>Endopterygota</taxon>
        <taxon>Lepidoptera</taxon>
        <taxon>Glossata</taxon>
        <taxon>Ditrysia</taxon>
        <taxon>Papilionoidea</taxon>
        <taxon>Papilionidae</taxon>
        <taxon>Papilioninae</taxon>
        <taxon>Papilio</taxon>
    </lineage>
</organism>